<comment type="caution">
    <text evidence="1">The sequence shown here is derived from an EMBL/GenBank/DDBJ whole genome shotgun (WGS) entry which is preliminary data.</text>
</comment>
<reference evidence="1 2" key="1">
    <citation type="journal article" date="2014" name="Syst. Appl. Microbiol.">
        <title>Microsymbionts of Phaseolus vulgaris in acid and alkaline soils of Mexico.</title>
        <authorList>
            <person name="Verastegui-Valdes M.M."/>
            <person name="Zhang Y.J."/>
            <person name="Rivera-Orduna F.N."/>
            <person name="Cheng H.P."/>
            <person name="Sui X.H."/>
            <person name="Wang E.T."/>
        </authorList>
    </citation>
    <scope>NUCLEOTIDE SEQUENCE [LARGE SCALE GENOMIC DNA]</scope>
    <source>
        <strain evidence="1 2">FG01</strain>
    </source>
</reference>
<dbReference type="AlphaFoldDB" id="A0A2S3YSX3"/>
<evidence type="ECO:0000313" key="1">
    <source>
        <dbReference type="EMBL" id="POH34752.1"/>
    </source>
</evidence>
<dbReference type="Proteomes" id="UP000237511">
    <property type="component" value="Unassembled WGS sequence"/>
</dbReference>
<protein>
    <submittedName>
        <fullName evidence="1">Uncharacterized protein</fullName>
    </submittedName>
</protein>
<organism evidence="1 2">
    <name type="scientific">Sinorhizobium americanum</name>
    <dbReference type="NCBI Taxonomy" id="194963"/>
    <lineage>
        <taxon>Bacteria</taxon>
        <taxon>Pseudomonadati</taxon>
        <taxon>Pseudomonadota</taxon>
        <taxon>Alphaproteobacteria</taxon>
        <taxon>Hyphomicrobiales</taxon>
        <taxon>Rhizobiaceae</taxon>
        <taxon>Sinorhizobium/Ensifer group</taxon>
        <taxon>Sinorhizobium</taxon>
    </lineage>
</organism>
<evidence type="ECO:0000313" key="2">
    <source>
        <dbReference type="Proteomes" id="UP000237511"/>
    </source>
</evidence>
<dbReference type="EMBL" id="LODU01000009">
    <property type="protein sequence ID" value="POH34752.1"/>
    <property type="molecule type" value="Genomic_DNA"/>
</dbReference>
<proteinExistence type="predicted"/>
<name>A0A2S3YSX3_9HYPH</name>
<gene>
    <name evidence="1" type="ORF">ATY31_05875</name>
</gene>
<sequence length="96" mass="11390">MFMLQELKSYSELLLFSWGEIDIVFSLVKWNASALHVTVPRTWFQRQKVLLWKRPYNPMTCIWRVNSDCGLLSNKRQPFAVRIQKTKGIIFEKGLI</sequence>
<accession>A0A2S3YSX3</accession>